<dbReference type="NCBIfam" id="TIGR01496">
    <property type="entry name" value="DHPS"/>
    <property type="match status" value="1"/>
</dbReference>
<dbReference type="Gene3D" id="3.20.20.20">
    <property type="entry name" value="Dihydropteroate synthase-like"/>
    <property type="match status" value="1"/>
</dbReference>
<dbReference type="CDD" id="cd00739">
    <property type="entry name" value="DHPS"/>
    <property type="match status" value="1"/>
</dbReference>
<evidence type="ECO:0000256" key="4">
    <source>
        <dbReference type="RuleBase" id="RU361205"/>
    </source>
</evidence>
<dbReference type="RefSeq" id="WP_245899733.1">
    <property type="nucleotide sequence ID" value="NZ_QGTX01000001.1"/>
</dbReference>
<sequence>MSLVVWLADSTTSAGTGATVLRLGRLDVPDGGLVVMAIVNRTPDSFYDRGATYELAAAVERVDRVVAEGADVVDVGGVKAAPGAEVSPAEEIRRTVDLVAAVRAAHPDLPISIDTWRAEVAREVLAAGADVVNDAWGGVDPELAHVAAEAGAGIVCTHAGGLPPRTRPHRVAYDDVVADVVARTTALAEAAVAAGVDRERVLVDPGHDFGKNTRHSLEATRRLDELVATGWPVLVALSNKDFVGETLDVPLEQRLTGTLAATAVSAWLGARVFRAHDVAATRQTLDMVASIRGDRPPARTTRGLA</sequence>
<comment type="similarity">
    <text evidence="1 4">Belongs to the DHPS family.</text>
</comment>
<dbReference type="InterPro" id="IPR045031">
    <property type="entry name" value="DHP_synth-like"/>
</dbReference>
<evidence type="ECO:0000313" key="6">
    <source>
        <dbReference type="EMBL" id="PWW21906.1"/>
    </source>
</evidence>
<dbReference type="Proteomes" id="UP000246661">
    <property type="component" value="Unassembled WGS sequence"/>
</dbReference>
<dbReference type="GO" id="GO:0046656">
    <property type="term" value="P:folic acid biosynthetic process"/>
    <property type="evidence" value="ECO:0007669"/>
    <property type="project" value="UniProtKB-KW"/>
</dbReference>
<keyword evidence="4" id="KW-0289">Folate biosynthesis</keyword>
<dbReference type="InterPro" id="IPR006390">
    <property type="entry name" value="DHP_synth_dom"/>
</dbReference>
<evidence type="ECO:0000256" key="3">
    <source>
        <dbReference type="ARBA" id="ARBA00058850"/>
    </source>
</evidence>
<dbReference type="Pfam" id="PF00809">
    <property type="entry name" value="Pterin_bind"/>
    <property type="match status" value="1"/>
</dbReference>
<evidence type="ECO:0000256" key="2">
    <source>
        <dbReference type="ARBA" id="ARBA00011738"/>
    </source>
</evidence>
<accession>A0A317QGZ0</accession>
<dbReference type="PROSITE" id="PS00793">
    <property type="entry name" value="DHPS_2"/>
    <property type="match status" value="1"/>
</dbReference>
<organism evidence="6 7">
    <name type="scientific">Geodermatophilus normandii</name>
    <dbReference type="NCBI Taxonomy" id="1137989"/>
    <lineage>
        <taxon>Bacteria</taxon>
        <taxon>Bacillati</taxon>
        <taxon>Actinomycetota</taxon>
        <taxon>Actinomycetes</taxon>
        <taxon>Geodermatophilales</taxon>
        <taxon>Geodermatophilaceae</taxon>
        <taxon>Geodermatophilus</taxon>
    </lineage>
</organism>
<name>A0A317QGZ0_9ACTN</name>
<dbReference type="EC" id="2.5.1.15" evidence="4"/>
<dbReference type="GO" id="GO:0004156">
    <property type="term" value="F:dihydropteroate synthase activity"/>
    <property type="evidence" value="ECO:0007669"/>
    <property type="project" value="UniProtKB-EC"/>
</dbReference>
<dbReference type="InterPro" id="IPR000489">
    <property type="entry name" value="Pterin-binding_dom"/>
</dbReference>
<dbReference type="UniPathway" id="UPA00077">
    <property type="reaction ID" value="UER00156"/>
</dbReference>
<keyword evidence="4" id="KW-0479">Metal-binding</keyword>
<dbReference type="PANTHER" id="PTHR20941:SF8">
    <property type="entry name" value="INACTIVE DIHYDROPTEROATE SYNTHASE 2"/>
    <property type="match status" value="1"/>
</dbReference>
<feature type="domain" description="Pterin-binding" evidence="5">
    <location>
        <begin position="33"/>
        <end position="286"/>
    </location>
</feature>
<dbReference type="PROSITE" id="PS50972">
    <property type="entry name" value="PTERIN_BINDING"/>
    <property type="match status" value="1"/>
</dbReference>
<dbReference type="FunFam" id="3.20.20.20:FF:000008">
    <property type="entry name" value="Dihydropteroate synthase"/>
    <property type="match status" value="1"/>
</dbReference>
<protein>
    <recommendedName>
        <fullName evidence="4">Dihydropteroate synthase</fullName>
        <shortName evidence="4">DHPS</shortName>
        <ecNumber evidence="4">2.5.1.15</ecNumber>
    </recommendedName>
    <alternativeName>
        <fullName evidence="4">Dihydropteroate pyrophosphorylase</fullName>
    </alternativeName>
</protein>
<dbReference type="PANTHER" id="PTHR20941">
    <property type="entry name" value="FOLATE SYNTHESIS PROTEINS"/>
    <property type="match status" value="1"/>
</dbReference>
<dbReference type="GO" id="GO:0046654">
    <property type="term" value="P:tetrahydrofolate biosynthetic process"/>
    <property type="evidence" value="ECO:0007669"/>
    <property type="project" value="UniProtKB-UniPathway"/>
</dbReference>
<dbReference type="EMBL" id="QGTX01000001">
    <property type="protein sequence ID" value="PWW21906.1"/>
    <property type="molecule type" value="Genomic_DNA"/>
</dbReference>
<dbReference type="GO" id="GO:0046872">
    <property type="term" value="F:metal ion binding"/>
    <property type="evidence" value="ECO:0007669"/>
    <property type="project" value="UniProtKB-KW"/>
</dbReference>
<keyword evidence="7" id="KW-1185">Reference proteome</keyword>
<comment type="function">
    <text evidence="3">Has very low affinity for the DHPS substrate 6-hydroxymethyl-7,8-dihydropterin-pyrophosphate, but can bind the inhibitor dapsone. Seems to lack dihydropteroate synthase activity, and does probably not function in folate metabolism.</text>
</comment>
<comment type="function">
    <text evidence="4">Catalyzes the condensation of para-aminobenzoate (pABA) with 6-hydroxymethyl-7,8-dihydropterin diphosphate (DHPt-PP) to form 7,8-dihydropteroate (H2Pte), the immediate precursor of folate derivatives.</text>
</comment>
<evidence type="ECO:0000313" key="7">
    <source>
        <dbReference type="Proteomes" id="UP000246661"/>
    </source>
</evidence>
<proteinExistence type="inferred from homology"/>
<comment type="cofactor">
    <cofactor evidence="4">
        <name>Mg(2+)</name>
        <dbReference type="ChEBI" id="CHEBI:18420"/>
    </cofactor>
</comment>
<dbReference type="InterPro" id="IPR011005">
    <property type="entry name" value="Dihydropteroate_synth-like_sf"/>
</dbReference>
<evidence type="ECO:0000259" key="5">
    <source>
        <dbReference type="PROSITE" id="PS50972"/>
    </source>
</evidence>
<dbReference type="GO" id="GO:0005829">
    <property type="term" value="C:cytosol"/>
    <property type="evidence" value="ECO:0007669"/>
    <property type="project" value="TreeGrafter"/>
</dbReference>
<gene>
    <name evidence="6" type="ORF">JD79_01048</name>
</gene>
<dbReference type="AlphaFoldDB" id="A0A317QGZ0"/>
<dbReference type="PROSITE" id="PS00792">
    <property type="entry name" value="DHPS_1"/>
    <property type="match status" value="1"/>
</dbReference>
<keyword evidence="4" id="KW-0808">Transferase</keyword>
<evidence type="ECO:0000256" key="1">
    <source>
        <dbReference type="ARBA" id="ARBA00009503"/>
    </source>
</evidence>
<keyword evidence="4" id="KW-0460">Magnesium</keyword>
<reference evidence="7" key="1">
    <citation type="submission" date="2018-05" db="EMBL/GenBank/DDBJ databases">
        <authorList>
            <person name="Klenk H.-P."/>
            <person name="Huntemann M."/>
            <person name="Clum A."/>
            <person name="Pillay M."/>
            <person name="Palaniappan K."/>
            <person name="Varghese N."/>
            <person name="Mikhailova N."/>
            <person name="Stamatis D."/>
            <person name="Reddy T."/>
            <person name="Daum C."/>
            <person name="Shapiro N."/>
            <person name="Ivanova N."/>
            <person name="Kyrpides N."/>
            <person name="Woyke T."/>
        </authorList>
    </citation>
    <scope>NUCLEOTIDE SEQUENCE [LARGE SCALE GENOMIC DNA]</scope>
    <source>
        <strain evidence="7">DSM 45417</strain>
    </source>
</reference>
<dbReference type="SUPFAM" id="SSF51717">
    <property type="entry name" value="Dihydropteroate synthetase-like"/>
    <property type="match status" value="1"/>
</dbReference>
<comment type="subunit">
    <text evidence="2">Homodimer.</text>
</comment>
<comment type="pathway">
    <text evidence="4">Cofactor biosynthesis; tetrahydrofolate biosynthesis; 7,8-dihydrofolate from 2-amino-4-hydroxy-6-hydroxymethyl-7,8-dihydropteridine diphosphate and 4-aminobenzoate: step 1/2.</text>
</comment>
<comment type="caution">
    <text evidence="6">The sequence shown here is derived from an EMBL/GenBank/DDBJ whole genome shotgun (WGS) entry which is preliminary data.</text>
</comment>